<evidence type="ECO:0000313" key="10">
    <source>
        <dbReference type="EMBL" id="KNC20695.1"/>
    </source>
</evidence>
<name>A0A0L0BKS7_LUCCU</name>
<keyword evidence="6" id="KW-0675">Receptor</keyword>
<evidence type="ECO:0008006" key="12">
    <source>
        <dbReference type="Google" id="ProtNLM"/>
    </source>
</evidence>
<dbReference type="Proteomes" id="UP000037069">
    <property type="component" value="Unassembled WGS sequence"/>
</dbReference>
<gene>
    <name evidence="10" type="ORF">FF38_04432</name>
</gene>
<evidence type="ECO:0000256" key="9">
    <source>
        <dbReference type="SAM" id="SignalP"/>
    </source>
</evidence>
<feature type="transmembrane region" description="Helical" evidence="8">
    <location>
        <begin position="347"/>
        <end position="365"/>
    </location>
</feature>
<dbReference type="EMBL" id="JRES01001706">
    <property type="protein sequence ID" value="KNC20695.1"/>
    <property type="molecule type" value="Genomic_DNA"/>
</dbReference>
<dbReference type="OMA" id="HYNASIQ"/>
<feature type="transmembrane region" description="Helical" evidence="8">
    <location>
        <begin position="371"/>
        <end position="389"/>
    </location>
</feature>
<organism evidence="10 11">
    <name type="scientific">Lucilia cuprina</name>
    <name type="common">Green bottle fly</name>
    <name type="synonym">Australian sheep blowfly</name>
    <dbReference type="NCBI Taxonomy" id="7375"/>
    <lineage>
        <taxon>Eukaryota</taxon>
        <taxon>Metazoa</taxon>
        <taxon>Ecdysozoa</taxon>
        <taxon>Arthropoda</taxon>
        <taxon>Hexapoda</taxon>
        <taxon>Insecta</taxon>
        <taxon>Pterygota</taxon>
        <taxon>Neoptera</taxon>
        <taxon>Endopterygota</taxon>
        <taxon>Diptera</taxon>
        <taxon>Brachycera</taxon>
        <taxon>Muscomorpha</taxon>
        <taxon>Oestroidea</taxon>
        <taxon>Calliphoridae</taxon>
        <taxon>Luciliinae</taxon>
        <taxon>Lucilia</taxon>
    </lineage>
</organism>
<dbReference type="AlphaFoldDB" id="A0A0L0BKS7"/>
<dbReference type="OrthoDB" id="7969653at2759"/>
<comment type="caution">
    <text evidence="10">The sequence shown here is derived from an EMBL/GenBank/DDBJ whole genome shotgun (WGS) entry which is preliminary data.</text>
</comment>
<keyword evidence="4 8" id="KW-1133">Transmembrane helix</keyword>
<evidence type="ECO:0000256" key="5">
    <source>
        <dbReference type="ARBA" id="ARBA00023136"/>
    </source>
</evidence>
<evidence type="ECO:0000256" key="1">
    <source>
        <dbReference type="ARBA" id="ARBA00004651"/>
    </source>
</evidence>
<feature type="signal peptide" evidence="9">
    <location>
        <begin position="1"/>
        <end position="23"/>
    </location>
</feature>
<keyword evidence="5 8" id="KW-0472">Membrane</keyword>
<accession>A0A0L0BKS7</accession>
<evidence type="ECO:0000313" key="11">
    <source>
        <dbReference type="Proteomes" id="UP000037069"/>
    </source>
</evidence>
<dbReference type="InterPro" id="IPR052192">
    <property type="entry name" value="Insect_Ionotropic_Sensory_Rcpt"/>
</dbReference>
<evidence type="ECO:0000256" key="3">
    <source>
        <dbReference type="ARBA" id="ARBA00022692"/>
    </source>
</evidence>
<keyword evidence="7" id="KW-0325">Glycoprotein</keyword>
<evidence type="ECO:0000256" key="8">
    <source>
        <dbReference type="SAM" id="Phobius"/>
    </source>
</evidence>
<evidence type="ECO:0000256" key="7">
    <source>
        <dbReference type="ARBA" id="ARBA00023180"/>
    </source>
</evidence>
<feature type="transmembrane region" description="Helical" evidence="8">
    <location>
        <begin position="315"/>
        <end position="335"/>
    </location>
</feature>
<feature type="chain" id="PRO_5005534724" description="Ionotropic glutamate receptor C-terminal domain-containing protein" evidence="9">
    <location>
        <begin position="24"/>
        <end position="604"/>
    </location>
</feature>
<proteinExistence type="predicted"/>
<feature type="transmembrane region" description="Helical" evidence="8">
    <location>
        <begin position="556"/>
        <end position="583"/>
    </location>
</feature>
<comment type="subcellular location">
    <subcellularLocation>
        <location evidence="1">Cell membrane</location>
        <topology evidence="1">Multi-pass membrane protein</topology>
    </subcellularLocation>
</comment>
<sequence length="604" mass="71380">MSENNGRILLIALLCTLNTTILAKSNNTIADLINDLNENSKINLNVLINLKENGKSSQTINEIAKLIQIPKIIINNAKYKNDLLQDIKPLYENYNSESLAIVWLSESHVNNTFELLDRLLWKRHFKDILMIYEEKTQLLNMQLKHIFQKCWTNGFISVLLWTKQQLYTYHPYPNVKVLKLNSVVEFWDKSHLKNFQQYSCLVPFFNFPNQCFSYTNRQGELVRTGYLYKWIQLYLQHYNASIQHYTIDMWSRNISQKEIKKLPQTGFCFLPIYFARSNQIYDRSNVLHLSKITLMVPNAKEVSPSLYLVLPLKRFIGLIIMASTIMIFVLIYFMEYTTNKVKDISKLALLAFSIILLIFSGFGKQKSLKHFLFHLLFLFTGIFLTNYYSSTLSSLLTSKVYEPELRTFQDISRTRLTVLEYTADVDLIREINIPQSIKQRIHTGNNAELYSNRKKLNMTYMYKVHDEFVDYLLFQQQYLKRPIARKLDEALYFRPLHVTVPHRSPLIDHFNTYLLRIFESGLVQKFLMDAKRDGVLSGNIEILFDPDLDKPLSLMYLYYGFVIWICGLMCALVIFVIELQIFYFKYRRPSPKWINKIKEFKLKI</sequence>
<evidence type="ECO:0000256" key="2">
    <source>
        <dbReference type="ARBA" id="ARBA00022475"/>
    </source>
</evidence>
<dbReference type="GO" id="GO:0005886">
    <property type="term" value="C:plasma membrane"/>
    <property type="evidence" value="ECO:0007669"/>
    <property type="project" value="UniProtKB-SubCell"/>
</dbReference>
<keyword evidence="3 8" id="KW-0812">Transmembrane</keyword>
<dbReference type="SUPFAM" id="SSF53850">
    <property type="entry name" value="Periplasmic binding protein-like II"/>
    <property type="match status" value="1"/>
</dbReference>
<keyword evidence="2" id="KW-1003">Cell membrane</keyword>
<reference evidence="10 11" key="1">
    <citation type="journal article" date="2015" name="Nat. Commun.">
        <title>Lucilia cuprina genome unlocks parasitic fly biology to underpin future interventions.</title>
        <authorList>
            <person name="Anstead C.A."/>
            <person name="Korhonen P.K."/>
            <person name="Young N.D."/>
            <person name="Hall R.S."/>
            <person name="Jex A.R."/>
            <person name="Murali S.C."/>
            <person name="Hughes D.S."/>
            <person name="Lee S.F."/>
            <person name="Perry T."/>
            <person name="Stroehlein A.J."/>
            <person name="Ansell B.R."/>
            <person name="Breugelmans B."/>
            <person name="Hofmann A."/>
            <person name="Qu J."/>
            <person name="Dugan S."/>
            <person name="Lee S.L."/>
            <person name="Chao H."/>
            <person name="Dinh H."/>
            <person name="Han Y."/>
            <person name="Doddapaneni H.V."/>
            <person name="Worley K.C."/>
            <person name="Muzny D.M."/>
            <person name="Ioannidis P."/>
            <person name="Waterhouse R.M."/>
            <person name="Zdobnov E.M."/>
            <person name="James P.J."/>
            <person name="Bagnall N.H."/>
            <person name="Kotze A.C."/>
            <person name="Gibbs R.A."/>
            <person name="Richards S."/>
            <person name="Batterham P."/>
            <person name="Gasser R.B."/>
        </authorList>
    </citation>
    <scope>NUCLEOTIDE SEQUENCE [LARGE SCALE GENOMIC DNA]</scope>
    <source>
        <strain evidence="10 11">LS</strain>
        <tissue evidence="10">Full body</tissue>
    </source>
</reference>
<protein>
    <recommendedName>
        <fullName evidence="12">Ionotropic glutamate receptor C-terminal domain-containing protein</fullName>
    </recommendedName>
</protein>
<dbReference type="PANTHER" id="PTHR42643:SF39">
    <property type="entry name" value="IONOTROPIC RECEPTOR 56A-RELATED"/>
    <property type="match status" value="1"/>
</dbReference>
<keyword evidence="9" id="KW-0732">Signal</keyword>
<dbReference type="PANTHER" id="PTHR42643">
    <property type="entry name" value="IONOTROPIC RECEPTOR 20A-RELATED"/>
    <property type="match status" value="1"/>
</dbReference>
<keyword evidence="11" id="KW-1185">Reference proteome</keyword>
<evidence type="ECO:0000256" key="6">
    <source>
        <dbReference type="ARBA" id="ARBA00023170"/>
    </source>
</evidence>
<evidence type="ECO:0000256" key="4">
    <source>
        <dbReference type="ARBA" id="ARBA00022989"/>
    </source>
</evidence>